<dbReference type="PANTHER" id="PTHR46113">
    <property type="entry name" value="SNAC DOMAIN-CONTAINING PROTEIN"/>
    <property type="match status" value="1"/>
</dbReference>
<reference evidence="3" key="1">
    <citation type="submission" date="2012-12" db="EMBL/GenBank/DDBJ databases">
        <authorList>
            <person name="Hellsten U."/>
            <person name="Grimwood J."/>
            <person name="Chapman J.A."/>
            <person name="Shapiro H."/>
            <person name="Aerts A."/>
            <person name="Otillar R.P."/>
            <person name="Terry A.Y."/>
            <person name="Boore J.L."/>
            <person name="Simakov O."/>
            <person name="Marletaz F."/>
            <person name="Cho S.-J."/>
            <person name="Edsinger-Gonzales E."/>
            <person name="Havlak P."/>
            <person name="Kuo D.-H."/>
            <person name="Larsson T."/>
            <person name="Lv J."/>
            <person name="Arendt D."/>
            <person name="Savage R."/>
            <person name="Osoegawa K."/>
            <person name="de Jong P."/>
            <person name="Lindberg D.R."/>
            <person name="Seaver E.C."/>
            <person name="Weisblat D.A."/>
            <person name="Putnam N.H."/>
            <person name="Grigoriev I.V."/>
            <person name="Rokhsar D.S."/>
        </authorList>
    </citation>
    <scope>NUCLEOTIDE SEQUENCE</scope>
    <source>
        <strain evidence="3">I ESC-2004</strain>
    </source>
</reference>
<organism evidence="1">
    <name type="scientific">Capitella teleta</name>
    <name type="common">Polychaete worm</name>
    <dbReference type="NCBI Taxonomy" id="283909"/>
    <lineage>
        <taxon>Eukaryota</taxon>
        <taxon>Metazoa</taxon>
        <taxon>Spiralia</taxon>
        <taxon>Lophotrochozoa</taxon>
        <taxon>Annelida</taxon>
        <taxon>Polychaeta</taxon>
        <taxon>Sedentaria</taxon>
        <taxon>Scolecida</taxon>
        <taxon>Capitellidae</taxon>
        <taxon>Capitella</taxon>
    </lineage>
</organism>
<sequence>MVFHKPRKRLPTLNISIDNENVERCISFNYLGIHLNQNLTWNDHIKRTSLKIARATGRINCLKHFLSKKVLLTLYSLILPHLTYGILACGAKSNDIAKLQKKSMRIITASKYNAHTEPLFKAHHLLKIEDIYKVYQLNFYFKWKNGNLPKYFNSFCCNINRDTHSNHTRTTLTVPARVNHEFAKHSLRHSLIILLNQTLNIITDKITTHSFHGFSSYVKNYYINTYTNLVNKTIADSAMNAFGRHFWYLTGEMVPLALFSNRVPDEERQLLGSRLLSIKPEVPAMPSSRYDTGFGKPAFPIMTESTSLADLVTPDSWWIFKLLNLDSSFLEHNVTKWQELASYQACLAAVKCLNDAAERGVKLSSDFLSAARNEENYQSVIQVVQQNRKDLPNLRQAKRVPEED</sequence>
<reference evidence="1 3" key="2">
    <citation type="journal article" date="2013" name="Nature">
        <title>Insights into bilaterian evolution from three spiralian genomes.</title>
        <authorList>
            <person name="Simakov O."/>
            <person name="Marletaz F."/>
            <person name="Cho S.J."/>
            <person name="Edsinger-Gonzales E."/>
            <person name="Havlak P."/>
            <person name="Hellsten U."/>
            <person name="Kuo D.H."/>
            <person name="Larsson T."/>
            <person name="Lv J."/>
            <person name="Arendt D."/>
            <person name="Savage R."/>
            <person name="Osoegawa K."/>
            <person name="de Jong P."/>
            <person name="Grimwood J."/>
            <person name="Chapman J.A."/>
            <person name="Shapiro H."/>
            <person name="Aerts A."/>
            <person name="Otillar R.P."/>
            <person name="Terry A.Y."/>
            <person name="Boore J.L."/>
            <person name="Grigoriev I.V."/>
            <person name="Lindberg D.R."/>
            <person name="Seaver E.C."/>
            <person name="Weisblat D.A."/>
            <person name="Putnam N.H."/>
            <person name="Rokhsar D.S."/>
        </authorList>
    </citation>
    <scope>NUCLEOTIDE SEQUENCE</scope>
    <source>
        <strain evidence="1 3">I ESC-2004</strain>
    </source>
</reference>
<dbReference type="PANTHER" id="PTHR46113:SF1">
    <property type="entry name" value="PEPTIDASE M17 LEUCYL AMINOPEPTIDASE N-TERMINAL DOMAIN-CONTAINING PROTEIN"/>
    <property type="match status" value="1"/>
</dbReference>
<dbReference type="HOGENOM" id="CLU_681960_0_0_1"/>
<protein>
    <submittedName>
        <fullName evidence="1 2">Uncharacterized protein</fullName>
    </submittedName>
</protein>
<reference evidence="2" key="3">
    <citation type="submission" date="2015-06" db="UniProtKB">
        <authorList>
            <consortium name="EnsemblMetazoa"/>
        </authorList>
    </citation>
    <scope>IDENTIFICATION</scope>
</reference>
<dbReference type="EMBL" id="KB296374">
    <property type="protein sequence ID" value="ELU11830.1"/>
    <property type="molecule type" value="Genomic_DNA"/>
</dbReference>
<dbReference type="EnsemblMetazoa" id="CapteT188638">
    <property type="protein sequence ID" value="CapteP188638"/>
    <property type="gene ID" value="CapteG188638"/>
</dbReference>
<evidence type="ECO:0000313" key="2">
    <source>
        <dbReference type="EnsemblMetazoa" id="CapteP188638"/>
    </source>
</evidence>
<dbReference type="AlphaFoldDB" id="R7V7V7"/>
<proteinExistence type="predicted"/>
<keyword evidence="3" id="KW-1185">Reference proteome</keyword>
<dbReference type="Proteomes" id="UP000014760">
    <property type="component" value="Unassembled WGS sequence"/>
</dbReference>
<gene>
    <name evidence="1" type="ORF">CAPTEDRAFT_188638</name>
</gene>
<evidence type="ECO:0000313" key="1">
    <source>
        <dbReference type="EMBL" id="ELU11830.1"/>
    </source>
</evidence>
<dbReference type="OrthoDB" id="6629168at2759"/>
<evidence type="ECO:0000313" key="3">
    <source>
        <dbReference type="Proteomes" id="UP000014760"/>
    </source>
</evidence>
<accession>R7V7V7</accession>
<name>R7V7V7_CAPTE</name>
<dbReference type="EMBL" id="AMQN01005599">
    <property type="status" value="NOT_ANNOTATED_CDS"/>
    <property type="molecule type" value="Genomic_DNA"/>
</dbReference>